<gene>
    <name evidence="1" type="ORF">CALMAC_LOCUS5362</name>
</gene>
<evidence type="ECO:0000313" key="1">
    <source>
        <dbReference type="EMBL" id="VEN41595.1"/>
    </source>
</evidence>
<dbReference type="GO" id="GO:0016791">
    <property type="term" value="F:phosphatase activity"/>
    <property type="evidence" value="ECO:0007669"/>
    <property type="project" value="InterPro"/>
</dbReference>
<sequence>MKCSLPVSGYLPNPLEDSKGTKLKYCDQVPSILKDLEEKGYVLAVVSKISNAKAARQLIDLFGWDHFFSFKEIYPG</sequence>
<dbReference type="AlphaFoldDB" id="A0A653C1G7"/>
<dbReference type="OrthoDB" id="2865258at2759"/>
<dbReference type="Gene3D" id="3.40.50.1000">
    <property type="entry name" value="HAD superfamily/HAD-like"/>
    <property type="match status" value="1"/>
</dbReference>
<dbReference type="InterPro" id="IPR023214">
    <property type="entry name" value="HAD_sf"/>
</dbReference>
<keyword evidence="2" id="KW-1185">Reference proteome</keyword>
<dbReference type="Proteomes" id="UP000410492">
    <property type="component" value="Unassembled WGS sequence"/>
</dbReference>
<protein>
    <submittedName>
        <fullName evidence="1">Uncharacterized protein</fullName>
    </submittedName>
</protein>
<dbReference type="EMBL" id="CAACVG010006777">
    <property type="protein sequence ID" value="VEN41595.1"/>
    <property type="molecule type" value="Genomic_DNA"/>
</dbReference>
<dbReference type="InterPro" id="IPR010036">
    <property type="entry name" value="MDP_1_eu_arc"/>
</dbReference>
<name>A0A653C1G7_CALMS</name>
<dbReference type="Pfam" id="PF12689">
    <property type="entry name" value="Acid_PPase"/>
    <property type="match status" value="1"/>
</dbReference>
<proteinExistence type="predicted"/>
<accession>A0A653C1G7</accession>
<reference evidence="1 2" key="1">
    <citation type="submission" date="2019-01" db="EMBL/GenBank/DDBJ databases">
        <authorList>
            <person name="Sayadi A."/>
        </authorList>
    </citation>
    <scope>NUCLEOTIDE SEQUENCE [LARGE SCALE GENOMIC DNA]</scope>
</reference>
<evidence type="ECO:0000313" key="2">
    <source>
        <dbReference type="Proteomes" id="UP000410492"/>
    </source>
</evidence>
<organism evidence="1 2">
    <name type="scientific">Callosobruchus maculatus</name>
    <name type="common">Southern cowpea weevil</name>
    <name type="synonym">Pulse bruchid</name>
    <dbReference type="NCBI Taxonomy" id="64391"/>
    <lineage>
        <taxon>Eukaryota</taxon>
        <taxon>Metazoa</taxon>
        <taxon>Ecdysozoa</taxon>
        <taxon>Arthropoda</taxon>
        <taxon>Hexapoda</taxon>
        <taxon>Insecta</taxon>
        <taxon>Pterygota</taxon>
        <taxon>Neoptera</taxon>
        <taxon>Endopterygota</taxon>
        <taxon>Coleoptera</taxon>
        <taxon>Polyphaga</taxon>
        <taxon>Cucujiformia</taxon>
        <taxon>Chrysomeloidea</taxon>
        <taxon>Chrysomelidae</taxon>
        <taxon>Bruchinae</taxon>
        <taxon>Bruchini</taxon>
        <taxon>Callosobruchus</taxon>
    </lineage>
</organism>